<dbReference type="EMBL" id="LAZR01040604">
    <property type="protein sequence ID" value="KKL14077.1"/>
    <property type="molecule type" value="Genomic_DNA"/>
</dbReference>
<reference evidence="1" key="1">
    <citation type="journal article" date="2015" name="Nature">
        <title>Complex archaea that bridge the gap between prokaryotes and eukaryotes.</title>
        <authorList>
            <person name="Spang A."/>
            <person name="Saw J.H."/>
            <person name="Jorgensen S.L."/>
            <person name="Zaremba-Niedzwiedzka K."/>
            <person name="Martijn J."/>
            <person name="Lind A.E."/>
            <person name="van Eijk R."/>
            <person name="Schleper C."/>
            <person name="Guy L."/>
            <person name="Ettema T.J."/>
        </authorList>
    </citation>
    <scope>NUCLEOTIDE SEQUENCE</scope>
</reference>
<proteinExistence type="predicted"/>
<protein>
    <submittedName>
        <fullName evidence="1">Uncharacterized protein</fullName>
    </submittedName>
</protein>
<gene>
    <name evidence="1" type="ORF">LCGC14_2519370</name>
</gene>
<organism evidence="1">
    <name type="scientific">marine sediment metagenome</name>
    <dbReference type="NCBI Taxonomy" id="412755"/>
    <lineage>
        <taxon>unclassified sequences</taxon>
        <taxon>metagenomes</taxon>
        <taxon>ecological metagenomes</taxon>
    </lineage>
</organism>
<name>A0A0F9BJT9_9ZZZZ</name>
<dbReference type="AlphaFoldDB" id="A0A0F9BJT9"/>
<accession>A0A0F9BJT9</accession>
<evidence type="ECO:0000313" key="1">
    <source>
        <dbReference type="EMBL" id="KKL14077.1"/>
    </source>
</evidence>
<comment type="caution">
    <text evidence="1">The sequence shown here is derived from an EMBL/GenBank/DDBJ whole genome shotgun (WGS) entry which is preliminary data.</text>
</comment>
<sequence length="90" mass="10573">MTENRVQYSCPYCGRRWDARTKAPGTKTGWTGFLDSSVSCHKSFCEDRTPEERWKVNKQAERRNTTRPPKHTIITFDWEHQGMKDPIVKA</sequence>